<evidence type="ECO:0000313" key="10">
    <source>
        <dbReference type="EMBL" id="CAB5231283.1"/>
    </source>
</evidence>
<sequence length="88" mass="10093">MTIENMSADRFEEYDLDDEILSDEDLAKIMASIETIDEEEAEVLASIPAEVLEEDRRLMLEAMKMHAADRKRRVAEMLVLYSAPDEGE</sequence>
<dbReference type="EMBL" id="LR797192">
    <property type="protein sequence ID" value="CAB4192180.1"/>
    <property type="molecule type" value="Genomic_DNA"/>
</dbReference>
<evidence type="ECO:0000313" key="2">
    <source>
        <dbReference type="EMBL" id="CAB4167486.1"/>
    </source>
</evidence>
<reference evidence="6" key="1">
    <citation type="submission" date="2020-05" db="EMBL/GenBank/DDBJ databases">
        <authorList>
            <person name="Chiriac C."/>
            <person name="Salcher M."/>
            <person name="Ghai R."/>
            <person name="Kavagutti S V."/>
        </authorList>
    </citation>
    <scope>NUCLEOTIDE SEQUENCE</scope>
</reference>
<dbReference type="EMBL" id="LR798432">
    <property type="protein sequence ID" value="CAB5231283.1"/>
    <property type="molecule type" value="Genomic_DNA"/>
</dbReference>
<proteinExistence type="predicted"/>
<gene>
    <name evidence="4" type="ORF">UFOVP1036_23</name>
    <name evidence="5" type="ORF">UFOVP1132_44</name>
    <name evidence="6" type="ORF">UFOVP1190_19</name>
    <name evidence="7" type="ORF">UFOVP1248_7</name>
    <name evidence="8" type="ORF">UFOVP1493_80</name>
    <name evidence="10" type="ORF">UFOVP1584_50</name>
    <name evidence="9" type="ORF">UFOVP1635_15</name>
    <name evidence="1" type="ORF">UFOVP521_58</name>
    <name evidence="2" type="ORF">UFOVP856_30</name>
    <name evidence="3" type="ORF">UFOVP967_58</name>
</gene>
<evidence type="ECO:0000313" key="3">
    <source>
        <dbReference type="EMBL" id="CAB4174529.1"/>
    </source>
</evidence>
<dbReference type="EMBL" id="LR797145">
    <property type="protein sequence ID" value="CAB4189858.1"/>
    <property type="molecule type" value="Genomic_DNA"/>
</dbReference>
<name>A0A6J5R818_9CAUD</name>
<evidence type="ECO:0000313" key="7">
    <source>
        <dbReference type="EMBL" id="CAB4192180.1"/>
    </source>
</evidence>
<evidence type="ECO:0000313" key="6">
    <source>
        <dbReference type="EMBL" id="CAB4189858.1"/>
    </source>
</evidence>
<dbReference type="EMBL" id="LR796496">
    <property type="protein sequence ID" value="CAB4148330.1"/>
    <property type="molecule type" value="Genomic_DNA"/>
</dbReference>
<dbReference type="EMBL" id="LR797088">
    <property type="protein sequence ID" value="CAB4186242.1"/>
    <property type="molecule type" value="Genomic_DNA"/>
</dbReference>
<dbReference type="EMBL" id="LR796991">
    <property type="protein sequence ID" value="CAB4180396.1"/>
    <property type="molecule type" value="Genomic_DNA"/>
</dbReference>
<evidence type="ECO:0000313" key="8">
    <source>
        <dbReference type="EMBL" id="CAB4217754.1"/>
    </source>
</evidence>
<evidence type="ECO:0000313" key="9">
    <source>
        <dbReference type="EMBL" id="CAB4219857.1"/>
    </source>
</evidence>
<protein>
    <submittedName>
        <fullName evidence="6">Uncharacterized protein</fullName>
    </submittedName>
</protein>
<dbReference type="EMBL" id="LR797496">
    <property type="protein sequence ID" value="CAB4219857.1"/>
    <property type="molecule type" value="Genomic_DNA"/>
</dbReference>
<accession>A0A6J5R818</accession>
<organism evidence="6">
    <name type="scientific">uncultured Caudovirales phage</name>
    <dbReference type="NCBI Taxonomy" id="2100421"/>
    <lineage>
        <taxon>Viruses</taxon>
        <taxon>Duplodnaviria</taxon>
        <taxon>Heunggongvirae</taxon>
        <taxon>Uroviricota</taxon>
        <taxon>Caudoviricetes</taxon>
        <taxon>Peduoviridae</taxon>
        <taxon>Maltschvirus</taxon>
        <taxon>Maltschvirus maltsch</taxon>
    </lineage>
</organism>
<evidence type="ECO:0000313" key="1">
    <source>
        <dbReference type="EMBL" id="CAB4148330.1"/>
    </source>
</evidence>
<evidence type="ECO:0000313" key="4">
    <source>
        <dbReference type="EMBL" id="CAB4180396.1"/>
    </source>
</evidence>
<dbReference type="EMBL" id="LR796811">
    <property type="protein sequence ID" value="CAB4167486.1"/>
    <property type="molecule type" value="Genomic_DNA"/>
</dbReference>
<dbReference type="EMBL" id="LR797456">
    <property type="protein sequence ID" value="CAB4217754.1"/>
    <property type="molecule type" value="Genomic_DNA"/>
</dbReference>
<dbReference type="EMBL" id="LR796910">
    <property type="protein sequence ID" value="CAB4174529.1"/>
    <property type="molecule type" value="Genomic_DNA"/>
</dbReference>
<evidence type="ECO:0000313" key="5">
    <source>
        <dbReference type="EMBL" id="CAB4186242.1"/>
    </source>
</evidence>